<keyword evidence="2" id="KW-0012">Acyltransferase</keyword>
<dbReference type="Pfam" id="PF13302">
    <property type="entry name" value="Acetyltransf_3"/>
    <property type="match status" value="1"/>
</dbReference>
<dbReference type="GO" id="GO:0008999">
    <property type="term" value="F:protein-N-terminal-alanine acetyltransferase activity"/>
    <property type="evidence" value="ECO:0007669"/>
    <property type="project" value="TreeGrafter"/>
</dbReference>
<comment type="caution">
    <text evidence="2">The sequence shown here is derived from an EMBL/GenBank/DDBJ whole genome shotgun (WGS) entry which is preliminary data.</text>
</comment>
<evidence type="ECO:0000259" key="1">
    <source>
        <dbReference type="PROSITE" id="PS51186"/>
    </source>
</evidence>
<dbReference type="SUPFAM" id="SSF55729">
    <property type="entry name" value="Acyl-CoA N-acyltransferases (Nat)"/>
    <property type="match status" value="1"/>
</dbReference>
<evidence type="ECO:0000313" key="2">
    <source>
        <dbReference type="EMBL" id="OAA68714.1"/>
    </source>
</evidence>
<protein>
    <submittedName>
        <fullName evidence="2">Acyl-CoA N-acyltransferase</fullName>
    </submittedName>
</protein>
<dbReference type="EMBL" id="AZHD01000001">
    <property type="protein sequence ID" value="OAA68714.1"/>
    <property type="molecule type" value="Genomic_DNA"/>
</dbReference>
<keyword evidence="2" id="KW-0808">Transferase</keyword>
<dbReference type="InterPro" id="IPR000182">
    <property type="entry name" value="GNAT_dom"/>
</dbReference>
<dbReference type="AlphaFoldDB" id="A0A162LCN7"/>
<reference evidence="2 3" key="1">
    <citation type="journal article" date="2016" name="Genome Biol. Evol.">
        <title>Divergent and convergent evolution of fungal pathogenicity.</title>
        <authorList>
            <person name="Shang Y."/>
            <person name="Xiao G."/>
            <person name="Zheng P."/>
            <person name="Cen K."/>
            <person name="Zhan S."/>
            <person name="Wang C."/>
        </authorList>
    </citation>
    <scope>NUCLEOTIDE SEQUENCE [LARGE SCALE GENOMIC DNA]</scope>
    <source>
        <strain evidence="2 3">RCEF 264</strain>
    </source>
</reference>
<sequence>MGIPIGSNRPSVFHYEQPRLENNLVALEPFEPDTHAARFVDLAKAHPDVFKYVAFPVLNDEADFLREVYGPLRASAGDCLYAIVDNVGGGGGGAAAAAPEDSFAGVVSLTATNPTNAVTEIGIIVFPAFQRTHVATNALGLMLLWTLDPPSLGGLGLRRVVWQTHTENAASRAAALRMGFELEGIARWDRVFPRGSQSATLPVDKLQARNGTTSEAPGRHTAVFSLVWDEWDAKRPNVVALMERT</sequence>
<dbReference type="PANTHER" id="PTHR43441:SF5">
    <property type="entry name" value="FAMILY ACETYLTRANSFERASE, PUTATIVE-RELATED"/>
    <property type="match status" value="1"/>
</dbReference>
<dbReference type="PANTHER" id="PTHR43441">
    <property type="entry name" value="RIBOSOMAL-PROTEIN-SERINE ACETYLTRANSFERASE"/>
    <property type="match status" value="1"/>
</dbReference>
<proteinExistence type="predicted"/>
<keyword evidence="3" id="KW-1185">Reference proteome</keyword>
<accession>A0A162LCN7</accession>
<dbReference type="GO" id="GO:1990189">
    <property type="term" value="F:protein N-terminal-serine acetyltransferase activity"/>
    <property type="evidence" value="ECO:0007669"/>
    <property type="project" value="TreeGrafter"/>
</dbReference>
<dbReference type="PROSITE" id="PS51186">
    <property type="entry name" value="GNAT"/>
    <property type="match status" value="1"/>
</dbReference>
<evidence type="ECO:0000313" key="3">
    <source>
        <dbReference type="Proteomes" id="UP000076874"/>
    </source>
</evidence>
<dbReference type="InterPro" id="IPR016181">
    <property type="entry name" value="Acyl_CoA_acyltransferase"/>
</dbReference>
<feature type="domain" description="N-acetyltransferase" evidence="1">
    <location>
        <begin position="53"/>
        <end position="204"/>
    </location>
</feature>
<dbReference type="Proteomes" id="UP000076874">
    <property type="component" value="Unassembled WGS sequence"/>
</dbReference>
<name>A0A162LCN7_9HYPO</name>
<dbReference type="Gene3D" id="3.40.630.30">
    <property type="match status" value="1"/>
</dbReference>
<dbReference type="InterPro" id="IPR051908">
    <property type="entry name" value="Ribosomal_N-acetyltransferase"/>
</dbReference>
<dbReference type="OrthoDB" id="5146788at2759"/>
<organism evidence="2 3">
    <name type="scientific">Niveomyces insectorum RCEF 264</name>
    <dbReference type="NCBI Taxonomy" id="1081102"/>
    <lineage>
        <taxon>Eukaryota</taxon>
        <taxon>Fungi</taxon>
        <taxon>Dikarya</taxon>
        <taxon>Ascomycota</taxon>
        <taxon>Pezizomycotina</taxon>
        <taxon>Sordariomycetes</taxon>
        <taxon>Hypocreomycetidae</taxon>
        <taxon>Hypocreales</taxon>
        <taxon>Cordycipitaceae</taxon>
        <taxon>Niveomyces</taxon>
    </lineage>
</organism>
<gene>
    <name evidence="2" type="ORF">SPI_00909</name>
</gene>